<name>A0A1G2S5L0_9BACT</name>
<dbReference type="Gene3D" id="1.10.150.240">
    <property type="entry name" value="Putative phosphatase, domain 2"/>
    <property type="match status" value="1"/>
</dbReference>
<dbReference type="PANTHER" id="PTHR46193:SF9">
    <property type="entry name" value="HALOACID DEHALOGENASE-LIKE HYDROLASE DOMAIN-CONTAINING PROTEIN SGPP"/>
    <property type="match status" value="1"/>
</dbReference>
<dbReference type="Proteomes" id="UP000179118">
    <property type="component" value="Unassembled WGS sequence"/>
</dbReference>
<dbReference type="NCBIfam" id="TIGR01509">
    <property type="entry name" value="HAD-SF-IA-v3"/>
    <property type="match status" value="1"/>
</dbReference>
<dbReference type="InterPro" id="IPR023214">
    <property type="entry name" value="HAD_sf"/>
</dbReference>
<evidence type="ECO:0000313" key="5">
    <source>
        <dbReference type="EMBL" id="OHA80385.1"/>
    </source>
</evidence>
<dbReference type="GO" id="GO:0016787">
    <property type="term" value="F:hydrolase activity"/>
    <property type="evidence" value="ECO:0007669"/>
    <property type="project" value="UniProtKB-KW"/>
</dbReference>
<evidence type="ECO:0000256" key="4">
    <source>
        <dbReference type="ARBA" id="ARBA00022842"/>
    </source>
</evidence>
<organism evidence="5 6">
    <name type="scientific">Candidatus Yonathbacteria bacterium RIFCSPHIGHO2_02_FULL_44_14</name>
    <dbReference type="NCBI Taxonomy" id="1802724"/>
    <lineage>
        <taxon>Bacteria</taxon>
        <taxon>Candidatus Yonathiibacteriota</taxon>
    </lineage>
</organism>
<keyword evidence="4" id="KW-0460">Magnesium</keyword>
<reference evidence="5 6" key="1">
    <citation type="journal article" date="2016" name="Nat. Commun.">
        <title>Thousands of microbial genomes shed light on interconnected biogeochemical processes in an aquifer system.</title>
        <authorList>
            <person name="Anantharaman K."/>
            <person name="Brown C.T."/>
            <person name="Hug L.A."/>
            <person name="Sharon I."/>
            <person name="Castelle C.J."/>
            <person name="Probst A.J."/>
            <person name="Thomas B.C."/>
            <person name="Singh A."/>
            <person name="Wilkins M.J."/>
            <person name="Karaoz U."/>
            <person name="Brodie E.L."/>
            <person name="Williams K.H."/>
            <person name="Hubbard S.S."/>
            <person name="Banfield J.F."/>
        </authorList>
    </citation>
    <scope>NUCLEOTIDE SEQUENCE [LARGE SCALE GENOMIC DNA]</scope>
</reference>
<dbReference type="InterPro" id="IPR051600">
    <property type="entry name" value="Beta-PGM-like"/>
</dbReference>
<comment type="similarity">
    <text evidence="2">Belongs to the HAD-like hydrolase superfamily. CbbY/CbbZ/Gph/YieH family.</text>
</comment>
<dbReference type="InterPro" id="IPR036412">
    <property type="entry name" value="HAD-like_sf"/>
</dbReference>
<dbReference type="InterPro" id="IPR041492">
    <property type="entry name" value="HAD_2"/>
</dbReference>
<protein>
    <submittedName>
        <fullName evidence="5">HAD family hydrolase</fullName>
    </submittedName>
</protein>
<dbReference type="SUPFAM" id="SSF56784">
    <property type="entry name" value="HAD-like"/>
    <property type="match status" value="1"/>
</dbReference>
<dbReference type="CDD" id="cd07505">
    <property type="entry name" value="HAD_BPGM-like"/>
    <property type="match status" value="1"/>
</dbReference>
<evidence type="ECO:0000256" key="2">
    <source>
        <dbReference type="ARBA" id="ARBA00006171"/>
    </source>
</evidence>
<dbReference type="AlphaFoldDB" id="A0A1G2S5L0"/>
<dbReference type="Gene3D" id="3.40.50.1000">
    <property type="entry name" value="HAD superfamily/HAD-like"/>
    <property type="match status" value="1"/>
</dbReference>
<dbReference type="SFLD" id="SFLDG01129">
    <property type="entry name" value="C1.5:_HAD__Beta-PGM__Phosphata"/>
    <property type="match status" value="1"/>
</dbReference>
<accession>A0A1G2S5L0</accession>
<proteinExistence type="inferred from homology"/>
<evidence type="ECO:0000256" key="1">
    <source>
        <dbReference type="ARBA" id="ARBA00001946"/>
    </source>
</evidence>
<dbReference type="Pfam" id="PF13419">
    <property type="entry name" value="HAD_2"/>
    <property type="match status" value="1"/>
</dbReference>
<gene>
    <name evidence="5" type="ORF">A3D51_03610</name>
</gene>
<dbReference type="GO" id="GO:0046872">
    <property type="term" value="F:metal ion binding"/>
    <property type="evidence" value="ECO:0007669"/>
    <property type="project" value="UniProtKB-KW"/>
</dbReference>
<comment type="cofactor">
    <cofactor evidence="1">
        <name>Mg(2+)</name>
        <dbReference type="ChEBI" id="CHEBI:18420"/>
    </cofactor>
</comment>
<dbReference type="SFLD" id="SFLDS00003">
    <property type="entry name" value="Haloacid_Dehalogenase"/>
    <property type="match status" value="1"/>
</dbReference>
<keyword evidence="3" id="KW-0479">Metal-binding</keyword>
<dbReference type="PANTHER" id="PTHR46193">
    <property type="entry name" value="6-PHOSPHOGLUCONATE PHOSPHATASE"/>
    <property type="match status" value="1"/>
</dbReference>
<dbReference type="SFLD" id="SFLDG01135">
    <property type="entry name" value="C1.5.6:_HAD__Beta-PGM__Phospha"/>
    <property type="match status" value="1"/>
</dbReference>
<dbReference type="NCBIfam" id="TIGR01549">
    <property type="entry name" value="HAD-SF-IA-v1"/>
    <property type="match status" value="1"/>
</dbReference>
<sequence length="205" mass="23242">MRKIKAILFDLDGVLVNMPDGHYVALNKALDLFGVCINEDEHYAHFNGLPTKKKLEELEEQKRLPVGLREFINGIKQKYTKEIIPNYCVPDYSKIILLRHLKEQGFKLGCCSNSTKETLHLMLKSAQLFEFFDVIIGNDEVTNPKPSPEIYQVAFEKLRVSPEECIIIEDSPHGIASAKASGATVYEVRDVDDVTLSLFEKVLSK</sequence>
<dbReference type="EMBL" id="MHUT01000022">
    <property type="protein sequence ID" value="OHA80385.1"/>
    <property type="molecule type" value="Genomic_DNA"/>
</dbReference>
<dbReference type="PRINTS" id="PR00413">
    <property type="entry name" value="HADHALOGNASE"/>
</dbReference>
<evidence type="ECO:0000256" key="3">
    <source>
        <dbReference type="ARBA" id="ARBA00022723"/>
    </source>
</evidence>
<keyword evidence="5" id="KW-0378">Hydrolase</keyword>
<evidence type="ECO:0000313" key="6">
    <source>
        <dbReference type="Proteomes" id="UP000179118"/>
    </source>
</evidence>
<dbReference type="InterPro" id="IPR006439">
    <property type="entry name" value="HAD-SF_hydro_IA"/>
</dbReference>
<dbReference type="InterPro" id="IPR023198">
    <property type="entry name" value="PGP-like_dom2"/>
</dbReference>
<comment type="caution">
    <text evidence="5">The sequence shown here is derived from an EMBL/GenBank/DDBJ whole genome shotgun (WGS) entry which is preliminary data.</text>
</comment>